<name>A0ABW3GT91_9FLAO</name>
<keyword evidence="1" id="KW-0812">Transmembrane</keyword>
<protein>
    <submittedName>
        <fullName evidence="2">Uncharacterized protein</fullName>
    </submittedName>
</protein>
<keyword evidence="3" id="KW-1185">Reference proteome</keyword>
<evidence type="ECO:0000313" key="2">
    <source>
        <dbReference type="EMBL" id="MFD0933292.1"/>
    </source>
</evidence>
<organism evidence="2 3">
    <name type="scientific">Psychroflexus salinarum</name>
    <dbReference type="NCBI Taxonomy" id="546024"/>
    <lineage>
        <taxon>Bacteria</taxon>
        <taxon>Pseudomonadati</taxon>
        <taxon>Bacteroidota</taxon>
        <taxon>Flavobacteriia</taxon>
        <taxon>Flavobacteriales</taxon>
        <taxon>Flavobacteriaceae</taxon>
        <taxon>Psychroflexus</taxon>
    </lineage>
</organism>
<keyword evidence="1" id="KW-0472">Membrane</keyword>
<evidence type="ECO:0000313" key="3">
    <source>
        <dbReference type="Proteomes" id="UP001597049"/>
    </source>
</evidence>
<evidence type="ECO:0000256" key="1">
    <source>
        <dbReference type="SAM" id="Phobius"/>
    </source>
</evidence>
<dbReference type="EMBL" id="JBHTIV010000018">
    <property type="protein sequence ID" value="MFD0933292.1"/>
    <property type="molecule type" value="Genomic_DNA"/>
</dbReference>
<dbReference type="Proteomes" id="UP001597049">
    <property type="component" value="Unassembled WGS sequence"/>
</dbReference>
<comment type="caution">
    <text evidence="2">The sequence shown here is derived from an EMBL/GenBank/DDBJ whole genome shotgun (WGS) entry which is preliminary data.</text>
</comment>
<gene>
    <name evidence="2" type="ORF">ACFQ0R_11850</name>
</gene>
<feature type="transmembrane region" description="Helical" evidence="1">
    <location>
        <begin position="15"/>
        <end position="34"/>
    </location>
</feature>
<dbReference type="RefSeq" id="WP_379658596.1">
    <property type="nucleotide sequence ID" value="NZ_JBHTIV010000018.1"/>
</dbReference>
<feature type="transmembrane region" description="Helical" evidence="1">
    <location>
        <begin position="40"/>
        <end position="58"/>
    </location>
</feature>
<reference evidence="3" key="1">
    <citation type="journal article" date="2019" name="Int. J. Syst. Evol. Microbiol.">
        <title>The Global Catalogue of Microorganisms (GCM) 10K type strain sequencing project: providing services to taxonomists for standard genome sequencing and annotation.</title>
        <authorList>
            <consortium name="The Broad Institute Genomics Platform"/>
            <consortium name="The Broad Institute Genome Sequencing Center for Infectious Disease"/>
            <person name="Wu L."/>
            <person name="Ma J."/>
        </authorList>
    </citation>
    <scope>NUCLEOTIDE SEQUENCE [LARGE SCALE GENOMIC DNA]</scope>
    <source>
        <strain evidence="3">CCUG 56752</strain>
    </source>
</reference>
<accession>A0ABW3GT91</accession>
<proteinExistence type="predicted"/>
<keyword evidence="1" id="KW-1133">Transmembrane helix</keyword>
<sequence>MKYIKHSPTRKDIKIWVALFLLIVIIPGFLGYYLEPKNPIVLITSFVIIGFFIFNFVVRKSLSFKKYFTHPYNFLTSKVNSEKAFDIPKELMFEKIIEVLNGSKFKLIEADKHRFEILAITTISFKSWGENLYISFYTTENETIMKFCSVTLFQIYAWGKNEKNYDDLLEQIESSLTV</sequence>